<dbReference type="Gene3D" id="3.40.640.10">
    <property type="entry name" value="Type I PLP-dependent aspartate aminotransferase-like (Major domain)"/>
    <property type="match status" value="1"/>
</dbReference>
<proteinExistence type="predicted"/>
<dbReference type="Pfam" id="PF00266">
    <property type="entry name" value="Aminotran_5"/>
    <property type="match status" value="1"/>
</dbReference>
<evidence type="ECO:0000256" key="2">
    <source>
        <dbReference type="ARBA" id="ARBA00022679"/>
    </source>
</evidence>
<dbReference type="PANTHER" id="PTHR43247">
    <property type="entry name" value="PHOSPHOSERINE AMINOTRANSFERASE"/>
    <property type="match status" value="1"/>
</dbReference>
<feature type="domain" description="Aminotransferase class V" evidence="6">
    <location>
        <begin position="8"/>
        <end position="147"/>
    </location>
</feature>
<organism evidence="8 9">
    <name type="scientific">Caenorhabditis angaria</name>
    <dbReference type="NCBI Taxonomy" id="860376"/>
    <lineage>
        <taxon>Eukaryota</taxon>
        <taxon>Metazoa</taxon>
        <taxon>Ecdysozoa</taxon>
        <taxon>Nematoda</taxon>
        <taxon>Chromadorea</taxon>
        <taxon>Rhabditida</taxon>
        <taxon>Rhabditina</taxon>
        <taxon>Rhabditomorpha</taxon>
        <taxon>Rhabditoidea</taxon>
        <taxon>Rhabditidae</taxon>
        <taxon>Peloderinae</taxon>
        <taxon>Caenorhabditis</taxon>
    </lineage>
</organism>
<evidence type="ECO:0000313" key="8">
    <source>
        <dbReference type="EMBL" id="CAI5446802.1"/>
    </source>
</evidence>
<protein>
    <recommendedName>
        <fullName evidence="6">Aminotransferase class V domain-containing protein</fullName>
    </recommendedName>
</protein>
<dbReference type="SUPFAM" id="SSF53383">
    <property type="entry name" value="PLP-dependent transferases"/>
    <property type="match status" value="1"/>
</dbReference>
<dbReference type="EMBL" id="CANHGI010000004">
    <property type="protein sequence ID" value="CAI5446802.1"/>
    <property type="molecule type" value="Genomic_DNA"/>
</dbReference>
<dbReference type="GO" id="GO:0004648">
    <property type="term" value="F:O-phospho-L-serine:2-oxoglutarate aminotransferase activity"/>
    <property type="evidence" value="ECO:0007669"/>
    <property type="project" value="UniProtKB-EC"/>
</dbReference>
<comment type="cofactor">
    <cofactor evidence="1">
        <name>pyridoxal 5'-phosphate</name>
        <dbReference type="ChEBI" id="CHEBI:597326"/>
    </cofactor>
</comment>
<accession>A0A9P1IP53</accession>
<evidence type="ECO:0000256" key="1">
    <source>
        <dbReference type="ARBA" id="ARBA00001933"/>
    </source>
</evidence>
<dbReference type="InterPro" id="IPR015421">
    <property type="entry name" value="PyrdxlP-dep_Trfase_major"/>
</dbReference>
<dbReference type="InterPro" id="IPR000192">
    <property type="entry name" value="Aminotrans_V_dom"/>
</dbReference>
<dbReference type="OrthoDB" id="1703350at2759"/>
<dbReference type="PANTHER" id="PTHR43247:SF1">
    <property type="entry name" value="PHOSPHOSERINE AMINOTRANSFERASE"/>
    <property type="match status" value="1"/>
</dbReference>
<dbReference type="Proteomes" id="UP001152747">
    <property type="component" value="Unassembled WGS sequence"/>
</dbReference>
<keyword evidence="3" id="KW-0663">Pyridoxal phosphate</keyword>
<comment type="pathway">
    <text evidence="4">Amino-acid biosynthesis.</text>
</comment>
<keyword evidence="2" id="KW-0808">Transferase</keyword>
<gene>
    <name evidence="7" type="ORF">CAMP_LOCUS9430</name>
    <name evidence="8" type="ORF">CAMP_LOCUS9439</name>
</gene>
<reference evidence="8" key="1">
    <citation type="submission" date="2022-11" db="EMBL/GenBank/DDBJ databases">
        <authorList>
            <person name="Kikuchi T."/>
        </authorList>
    </citation>
    <scope>NUCLEOTIDE SEQUENCE</scope>
    <source>
        <strain evidence="8">PS1010</strain>
    </source>
</reference>
<dbReference type="GO" id="GO:0005737">
    <property type="term" value="C:cytoplasm"/>
    <property type="evidence" value="ECO:0007669"/>
    <property type="project" value="TreeGrafter"/>
</dbReference>
<comment type="catalytic activity">
    <reaction evidence="5">
        <text>O-phospho-L-serine + 2-oxoglutarate = 3-phosphooxypyruvate + L-glutamate</text>
        <dbReference type="Rhea" id="RHEA:14329"/>
        <dbReference type="ChEBI" id="CHEBI:16810"/>
        <dbReference type="ChEBI" id="CHEBI:18110"/>
        <dbReference type="ChEBI" id="CHEBI:29985"/>
        <dbReference type="ChEBI" id="CHEBI:57524"/>
        <dbReference type="EC" id="2.6.1.52"/>
    </reaction>
</comment>
<comment type="caution">
    <text evidence="8">The sequence shown here is derived from an EMBL/GenBank/DDBJ whole genome shotgun (WGS) entry which is preliminary data.</text>
</comment>
<evidence type="ECO:0000256" key="3">
    <source>
        <dbReference type="ARBA" id="ARBA00022898"/>
    </source>
</evidence>
<keyword evidence="9" id="KW-1185">Reference proteome</keyword>
<sequence length="154" mass="17409">MSQRSPIVIKILDETRDLIRNLMQVPKDFEILFMQGGATAQFSAIPMNLKSSKSHADYFITGRWSQKAAEEAEKYLTVHKVFEPSPDFSKIPEESLWSFTISENSAYTYYCANETVHGVEFLAPKSKSLLVADVSSCFLAKPFDFKNHALQCVS</sequence>
<evidence type="ECO:0000256" key="5">
    <source>
        <dbReference type="ARBA" id="ARBA00049007"/>
    </source>
</evidence>
<evidence type="ECO:0000313" key="9">
    <source>
        <dbReference type="Proteomes" id="UP001152747"/>
    </source>
</evidence>
<evidence type="ECO:0000259" key="6">
    <source>
        <dbReference type="Pfam" id="PF00266"/>
    </source>
</evidence>
<name>A0A9P1IP53_9PELO</name>
<dbReference type="InterPro" id="IPR022278">
    <property type="entry name" value="Pser_aminoTfrase"/>
</dbReference>
<evidence type="ECO:0000313" key="7">
    <source>
        <dbReference type="EMBL" id="CAI5446793.1"/>
    </source>
</evidence>
<dbReference type="AlphaFoldDB" id="A0A9P1IP53"/>
<dbReference type="GO" id="GO:0006564">
    <property type="term" value="P:L-serine biosynthetic process"/>
    <property type="evidence" value="ECO:0007669"/>
    <property type="project" value="InterPro"/>
</dbReference>
<evidence type="ECO:0000256" key="4">
    <source>
        <dbReference type="ARBA" id="ARBA00029440"/>
    </source>
</evidence>
<dbReference type="InterPro" id="IPR015424">
    <property type="entry name" value="PyrdxlP-dep_Trfase"/>
</dbReference>
<dbReference type="EMBL" id="CANHGI010000004">
    <property type="protein sequence ID" value="CAI5446793.1"/>
    <property type="molecule type" value="Genomic_DNA"/>
</dbReference>
<dbReference type="GO" id="GO:0030170">
    <property type="term" value="F:pyridoxal phosphate binding"/>
    <property type="evidence" value="ECO:0007669"/>
    <property type="project" value="TreeGrafter"/>
</dbReference>